<evidence type="ECO:0000313" key="2">
    <source>
        <dbReference type="Proteomes" id="UP000039865"/>
    </source>
</evidence>
<dbReference type="AlphaFoldDB" id="A0A077ZPH9"/>
<dbReference type="InParanoid" id="A0A077ZPH9"/>
<dbReference type="InterPro" id="IPR009057">
    <property type="entry name" value="Homeodomain-like_sf"/>
</dbReference>
<keyword evidence="2" id="KW-1185">Reference proteome</keyword>
<accession>A0A077ZPH9</accession>
<dbReference type="Gene3D" id="1.10.10.60">
    <property type="entry name" value="Homeodomain-like"/>
    <property type="match status" value="1"/>
</dbReference>
<reference evidence="1 2" key="1">
    <citation type="submission" date="2014-06" db="EMBL/GenBank/DDBJ databases">
        <authorList>
            <person name="Swart Estienne"/>
        </authorList>
    </citation>
    <scope>NUCLEOTIDE SEQUENCE [LARGE SCALE GENOMIC DNA]</scope>
    <source>
        <strain evidence="1 2">130c</strain>
    </source>
</reference>
<evidence type="ECO:0008006" key="3">
    <source>
        <dbReference type="Google" id="ProtNLM"/>
    </source>
</evidence>
<evidence type="ECO:0000313" key="1">
    <source>
        <dbReference type="EMBL" id="CDW71349.1"/>
    </source>
</evidence>
<dbReference type="EMBL" id="CCKQ01000290">
    <property type="protein sequence ID" value="CDW71349.1"/>
    <property type="molecule type" value="Genomic_DNA"/>
</dbReference>
<organism evidence="1 2">
    <name type="scientific">Stylonychia lemnae</name>
    <name type="common">Ciliate</name>
    <dbReference type="NCBI Taxonomy" id="5949"/>
    <lineage>
        <taxon>Eukaryota</taxon>
        <taxon>Sar</taxon>
        <taxon>Alveolata</taxon>
        <taxon>Ciliophora</taxon>
        <taxon>Intramacronucleata</taxon>
        <taxon>Spirotrichea</taxon>
        <taxon>Stichotrichia</taxon>
        <taxon>Sporadotrichida</taxon>
        <taxon>Oxytrichidae</taxon>
        <taxon>Stylonychinae</taxon>
        <taxon>Stylonychia</taxon>
    </lineage>
</organism>
<dbReference type="Proteomes" id="UP000039865">
    <property type="component" value="Unassembled WGS sequence"/>
</dbReference>
<dbReference type="SUPFAM" id="SSF46689">
    <property type="entry name" value="Homeodomain-like"/>
    <property type="match status" value="1"/>
</dbReference>
<proteinExistence type="predicted"/>
<gene>
    <name evidence="1" type="primary">Contig8761.g9352</name>
    <name evidence="1" type="ORF">STYLEM_292</name>
</gene>
<protein>
    <recommendedName>
        <fullName evidence="3">Homeobox domain-containing protein</fullName>
    </recommendedName>
</protein>
<sequence length="160" mass="19301">MGQKKEKVQDNQRQSDRLEIEQKFHSACGITENLGDKQNSSRNFKLAKQQNRGKNINSNIRQNFMKSDEQLAILQNEYAKNQQWNSEILTRACKKTGLLRVQVYKWYWDRKEELMRIQKERQELCEKHFEKLFKVTKVKKHKTHFDQGLYSQSRDNNFKC</sequence>
<name>A0A077ZPH9_STYLE</name>